<dbReference type="InterPro" id="IPR050109">
    <property type="entry name" value="HTH-type_TetR-like_transc_reg"/>
</dbReference>
<dbReference type="PANTHER" id="PTHR30055:SF234">
    <property type="entry name" value="HTH-TYPE TRANSCRIPTIONAL REGULATOR BETI"/>
    <property type="match status" value="1"/>
</dbReference>
<protein>
    <recommendedName>
        <fullName evidence="5">HTH tetR-type domain-containing protein</fullName>
    </recommendedName>
</protein>
<evidence type="ECO:0000256" key="3">
    <source>
        <dbReference type="ARBA" id="ARBA00023163"/>
    </source>
</evidence>
<accession>A0A1B1NFJ1</accession>
<dbReference type="Gene3D" id="1.10.357.10">
    <property type="entry name" value="Tetracycline Repressor, domain 2"/>
    <property type="match status" value="1"/>
</dbReference>
<feature type="DNA-binding region" description="H-T-H motif" evidence="4">
    <location>
        <begin position="38"/>
        <end position="57"/>
    </location>
</feature>
<reference evidence="6 7" key="1">
    <citation type="submission" date="2016-03" db="EMBL/GenBank/DDBJ databases">
        <title>Shallow-sea hydrothermal system.</title>
        <authorList>
            <person name="Tang K."/>
        </authorList>
    </citation>
    <scope>NUCLEOTIDE SEQUENCE [LARGE SCALE GENOMIC DNA]</scope>
    <source>
        <strain evidence="6 7">JLT9</strain>
    </source>
</reference>
<evidence type="ECO:0000313" key="7">
    <source>
        <dbReference type="Proteomes" id="UP000092482"/>
    </source>
</evidence>
<dbReference type="SUPFAM" id="SSF46689">
    <property type="entry name" value="Homeodomain-like"/>
    <property type="match status" value="1"/>
</dbReference>
<name>A0A1B1NFJ1_9MICO</name>
<dbReference type="EMBL" id="CP014989">
    <property type="protein sequence ID" value="ANS80197.1"/>
    <property type="molecule type" value="Genomic_DNA"/>
</dbReference>
<dbReference type="AlphaFoldDB" id="A0A1B1NFJ1"/>
<dbReference type="Pfam" id="PF00440">
    <property type="entry name" value="TetR_N"/>
    <property type="match status" value="1"/>
</dbReference>
<keyword evidence="7" id="KW-1185">Reference proteome</keyword>
<evidence type="ECO:0000256" key="4">
    <source>
        <dbReference type="PROSITE-ProRule" id="PRU00335"/>
    </source>
</evidence>
<dbReference type="InterPro" id="IPR001647">
    <property type="entry name" value="HTH_TetR"/>
</dbReference>
<sequence length="209" mass="22764">MTEAPPAGRRELNKARTHEAILGALRDLVAQLPAAEVTVDQVAERAGISRRTFFNYFGSIPAALSAVFAEHASGMISRLDPDQVRLDPLAALRRLVQAGEIPTDLIGWLSDLNSHGQSTDGQMLLERTVWADMAGWLREQLHALLPEADPLFVATLSSAVMSCFQAAEETWVEDPHRAAPLSPADTAAFHDHLDRALGLLASGWRSDHD</sequence>
<dbReference type="InterPro" id="IPR009057">
    <property type="entry name" value="Homeodomain-like_sf"/>
</dbReference>
<gene>
    <name evidence="6" type="ORF">SGUI_2801</name>
</gene>
<evidence type="ECO:0000259" key="5">
    <source>
        <dbReference type="PROSITE" id="PS50977"/>
    </source>
</evidence>
<dbReference type="PROSITE" id="PS50977">
    <property type="entry name" value="HTH_TETR_2"/>
    <property type="match status" value="1"/>
</dbReference>
<evidence type="ECO:0000256" key="2">
    <source>
        <dbReference type="ARBA" id="ARBA00023125"/>
    </source>
</evidence>
<feature type="domain" description="HTH tetR-type" evidence="5">
    <location>
        <begin position="15"/>
        <end position="75"/>
    </location>
</feature>
<evidence type="ECO:0000256" key="1">
    <source>
        <dbReference type="ARBA" id="ARBA00023015"/>
    </source>
</evidence>
<proteinExistence type="predicted"/>
<keyword evidence="1" id="KW-0805">Transcription regulation</keyword>
<dbReference type="GO" id="GO:0000976">
    <property type="term" value="F:transcription cis-regulatory region binding"/>
    <property type="evidence" value="ECO:0007669"/>
    <property type="project" value="TreeGrafter"/>
</dbReference>
<dbReference type="PANTHER" id="PTHR30055">
    <property type="entry name" value="HTH-TYPE TRANSCRIPTIONAL REGULATOR RUTR"/>
    <property type="match status" value="1"/>
</dbReference>
<dbReference type="STRING" id="1758689.SGUI_2801"/>
<keyword evidence="2 4" id="KW-0238">DNA-binding</keyword>
<dbReference type="KEGG" id="serj:SGUI_2801"/>
<dbReference type="Proteomes" id="UP000092482">
    <property type="component" value="Chromosome"/>
</dbReference>
<keyword evidence="3" id="KW-0804">Transcription</keyword>
<evidence type="ECO:0000313" key="6">
    <source>
        <dbReference type="EMBL" id="ANS80197.1"/>
    </source>
</evidence>
<dbReference type="GO" id="GO:0003700">
    <property type="term" value="F:DNA-binding transcription factor activity"/>
    <property type="evidence" value="ECO:0007669"/>
    <property type="project" value="TreeGrafter"/>
</dbReference>
<organism evidence="6 7">
    <name type="scientific">Serinicoccus hydrothermalis</name>
    <dbReference type="NCBI Taxonomy" id="1758689"/>
    <lineage>
        <taxon>Bacteria</taxon>
        <taxon>Bacillati</taxon>
        <taxon>Actinomycetota</taxon>
        <taxon>Actinomycetes</taxon>
        <taxon>Micrococcales</taxon>
        <taxon>Ornithinimicrobiaceae</taxon>
        <taxon>Serinicoccus</taxon>
    </lineage>
</organism>
<dbReference type="RefSeq" id="WP_066641404.1">
    <property type="nucleotide sequence ID" value="NZ_CP014989.1"/>
</dbReference>